<gene>
    <name evidence="3" type="primary">LOC113209206</name>
</gene>
<evidence type="ECO:0000256" key="1">
    <source>
        <dbReference type="SAM" id="MobiDB-lite"/>
    </source>
</evidence>
<dbReference type="KEGG" id="foc:113209206"/>
<organism evidence="2 3">
    <name type="scientific">Frankliniella occidentalis</name>
    <name type="common">Western flower thrips</name>
    <name type="synonym">Euthrips occidentalis</name>
    <dbReference type="NCBI Taxonomy" id="133901"/>
    <lineage>
        <taxon>Eukaryota</taxon>
        <taxon>Metazoa</taxon>
        <taxon>Ecdysozoa</taxon>
        <taxon>Arthropoda</taxon>
        <taxon>Hexapoda</taxon>
        <taxon>Insecta</taxon>
        <taxon>Pterygota</taxon>
        <taxon>Neoptera</taxon>
        <taxon>Paraneoptera</taxon>
        <taxon>Thysanoptera</taxon>
        <taxon>Terebrantia</taxon>
        <taxon>Thripoidea</taxon>
        <taxon>Thripidae</taxon>
        <taxon>Frankliniella</taxon>
    </lineage>
</organism>
<dbReference type="RefSeq" id="XP_052128168.1">
    <property type="nucleotide sequence ID" value="XM_052272208.1"/>
</dbReference>
<proteinExistence type="predicted"/>
<feature type="region of interest" description="Disordered" evidence="1">
    <location>
        <begin position="67"/>
        <end position="109"/>
    </location>
</feature>
<dbReference type="GeneID" id="113209206"/>
<protein>
    <submittedName>
        <fullName evidence="3">Uncharacterized protein LOC113209206</fullName>
    </submittedName>
</protein>
<evidence type="ECO:0000313" key="3">
    <source>
        <dbReference type="RefSeq" id="XP_052128168.1"/>
    </source>
</evidence>
<name>A0A9C6X2X4_FRAOC</name>
<accession>A0A9C6X2X4</accession>
<dbReference type="Proteomes" id="UP000504606">
    <property type="component" value="Unplaced"/>
</dbReference>
<reference evidence="3" key="1">
    <citation type="submission" date="2025-08" db="UniProtKB">
        <authorList>
            <consortium name="RefSeq"/>
        </authorList>
    </citation>
    <scope>IDENTIFICATION</scope>
    <source>
        <tissue evidence="3">Whole organism</tissue>
    </source>
</reference>
<sequence length="109" mass="11999">MPIVPYTPSLTATVMSYSLNDKENILSPAKKTCETSPSKTKGLQTSGFITKPLLEKHQLNTLTLSENGNSCKLAPENDSSIIKRKRKEPMNSESGCSRTDVLPMKKLKT</sequence>
<dbReference type="AlphaFoldDB" id="A0A9C6X2X4"/>
<evidence type="ECO:0000313" key="2">
    <source>
        <dbReference type="Proteomes" id="UP000504606"/>
    </source>
</evidence>
<keyword evidence="2" id="KW-1185">Reference proteome</keyword>